<organism evidence="5">
    <name type="scientific">Hordeum vulgare subsp. vulgare</name>
    <name type="common">Domesticated barley</name>
    <dbReference type="NCBI Taxonomy" id="112509"/>
    <lineage>
        <taxon>Eukaryota</taxon>
        <taxon>Viridiplantae</taxon>
        <taxon>Streptophyta</taxon>
        <taxon>Embryophyta</taxon>
        <taxon>Tracheophyta</taxon>
        <taxon>Spermatophyta</taxon>
        <taxon>Magnoliopsida</taxon>
        <taxon>Liliopsida</taxon>
        <taxon>Poales</taxon>
        <taxon>Poaceae</taxon>
        <taxon>BOP clade</taxon>
        <taxon>Pooideae</taxon>
        <taxon>Triticodae</taxon>
        <taxon>Triticeae</taxon>
        <taxon>Hordeinae</taxon>
        <taxon>Hordeum</taxon>
    </lineage>
</organism>
<keyword evidence="1" id="KW-0677">Repeat</keyword>
<dbReference type="EMBL" id="AK370631">
    <property type="protein sequence ID" value="BAK01830.1"/>
    <property type="molecule type" value="mRNA"/>
</dbReference>
<dbReference type="PROSITE" id="PS50297">
    <property type="entry name" value="ANK_REP_REGION"/>
    <property type="match status" value="3"/>
</dbReference>
<sequence>MDRNKEANRESEEIRLNEPISLHPEYATTVAPGSNNNNNSNGSGGEDMSPNAEYMIERPFKDQHHPLIRCIWNVDRFNPKIEEKLKELRMLLNKHDSSVLCDILHDITGQPIAQATPLLIACFEGDPDVIKLLIEAGADVNQTESEHHLTPLHVICDAEYHGQSLRQRDRADIVRMLVKYNANVNHLDRSSMAAIHKAVIHDRPECVQELMEAKADPNVIYMGDTPLSIAARHNRERICRILLAHRETNINQRNDQGGTPLHFACAALVDSPSCVQMLIERGAKVNVQDHKKNTPAMVAAFFNKPKILQFLIDEGADLSIRNNEDKDAYDVSDEKDHYECRSIISRTFEKMGIYRKPASVSNPGSSANQIDNELARNFDGKNRIR</sequence>
<dbReference type="SMART" id="SM00248">
    <property type="entry name" value="ANK"/>
    <property type="match status" value="6"/>
</dbReference>
<feature type="repeat" description="ANK" evidence="3">
    <location>
        <begin position="256"/>
        <end position="290"/>
    </location>
</feature>
<protein>
    <submittedName>
        <fullName evidence="5">Predicted protein</fullName>
    </submittedName>
</protein>
<dbReference type="PANTHER" id="PTHR24134">
    <property type="entry name" value="ANKYRIN REPEAT-CONTAINING PROTEIN DDB_G0279043"/>
    <property type="match status" value="1"/>
</dbReference>
<feature type="region of interest" description="Disordered" evidence="4">
    <location>
        <begin position="358"/>
        <end position="385"/>
    </location>
</feature>
<dbReference type="Pfam" id="PF00023">
    <property type="entry name" value="Ank"/>
    <property type="match status" value="2"/>
</dbReference>
<feature type="repeat" description="ANK" evidence="3">
    <location>
        <begin position="291"/>
        <end position="323"/>
    </location>
</feature>
<dbReference type="AlphaFoldDB" id="F2E3A8"/>
<evidence type="ECO:0000256" key="1">
    <source>
        <dbReference type="ARBA" id="ARBA00022737"/>
    </source>
</evidence>
<evidence type="ECO:0000256" key="3">
    <source>
        <dbReference type="PROSITE-ProRule" id="PRU00023"/>
    </source>
</evidence>
<dbReference type="InterPro" id="IPR036770">
    <property type="entry name" value="Ankyrin_rpt-contain_sf"/>
</dbReference>
<feature type="compositionally biased region" description="Polar residues" evidence="4">
    <location>
        <begin position="359"/>
        <end position="371"/>
    </location>
</feature>
<feature type="region of interest" description="Disordered" evidence="4">
    <location>
        <begin position="1"/>
        <end position="51"/>
    </location>
</feature>
<keyword evidence="2 3" id="KW-0040">ANK repeat</keyword>
<dbReference type="PANTHER" id="PTHR24134:SF9">
    <property type="entry name" value="ANKYRIN REPEAT AND SOCS BOX PROTEIN 8"/>
    <property type="match status" value="1"/>
</dbReference>
<dbReference type="Pfam" id="PF13637">
    <property type="entry name" value="Ank_4"/>
    <property type="match status" value="1"/>
</dbReference>
<accession>F2E3A8</accession>
<feature type="repeat" description="ANK" evidence="3">
    <location>
        <begin position="113"/>
        <end position="145"/>
    </location>
</feature>
<proteinExistence type="evidence at transcript level"/>
<dbReference type="PRINTS" id="PR01415">
    <property type="entry name" value="ANKYRIN"/>
</dbReference>
<evidence type="ECO:0000256" key="4">
    <source>
        <dbReference type="SAM" id="MobiDB-lite"/>
    </source>
</evidence>
<feature type="compositionally biased region" description="Basic and acidic residues" evidence="4">
    <location>
        <begin position="1"/>
        <end position="16"/>
    </location>
</feature>
<reference evidence="5" key="1">
    <citation type="journal article" date="2011" name="Plant Physiol.">
        <title>Comprehensive sequence analysis of 24,783 barley full-length cDNAs derived from 12 clone libraries.</title>
        <authorList>
            <person name="Matsumoto T."/>
            <person name="Tanaka T."/>
            <person name="Sakai H."/>
            <person name="Amano N."/>
            <person name="Kanamori H."/>
            <person name="Kurita K."/>
            <person name="Kikuta A."/>
            <person name="Kamiya K."/>
            <person name="Yamamoto M."/>
            <person name="Ikawa H."/>
            <person name="Fujii N."/>
            <person name="Hori K."/>
            <person name="Itoh T."/>
            <person name="Sato K."/>
        </authorList>
    </citation>
    <scope>NUCLEOTIDE SEQUENCE</scope>
    <source>
        <tissue evidence="5">Shoot and root</tissue>
    </source>
</reference>
<dbReference type="InterPro" id="IPR002110">
    <property type="entry name" value="Ankyrin_rpt"/>
</dbReference>
<name>F2E3A8_HORVV</name>
<dbReference type="SUPFAM" id="SSF48403">
    <property type="entry name" value="Ankyrin repeat"/>
    <property type="match status" value="1"/>
</dbReference>
<evidence type="ECO:0000256" key="2">
    <source>
        <dbReference type="ARBA" id="ARBA00023043"/>
    </source>
</evidence>
<dbReference type="Gene3D" id="1.25.40.20">
    <property type="entry name" value="Ankyrin repeat-containing domain"/>
    <property type="match status" value="2"/>
</dbReference>
<dbReference type="Pfam" id="PF12796">
    <property type="entry name" value="Ank_2"/>
    <property type="match status" value="1"/>
</dbReference>
<dbReference type="PROSITE" id="PS50088">
    <property type="entry name" value="ANK_REPEAT"/>
    <property type="match status" value="3"/>
</dbReference>
<evidence type="ECO:0000313" key="5">
    <source>
        <dbReference type="EMBL" id="BAK01830.1"/>
    </source>
</evidence>
<feature type="compositionally biased region" description="Basic and acidic residues" evidence="4">
    <location>
        <begin position="373"/>
        <end position="385"/>
    </location>
</feature>